<gene>
    <name evidence="2" type="ORF">GCM10017668_51930</name>
</gene>
<organism evidence="2 3">
    <name type="scientific">Streptomyces tuirus</name>
    <dbReference type="NCBI Taxonomy" id="68278"/>
    <lineage>
        <taxon>Bacteria</taxon>
        <taxon>Bacillati</taxon>
        <taxon>Actinomycetota</taxon>
        <taxon>Actinomycetes</taxon>
        <taxon>Kitasatosporales</taxon>
        <taxon>Streptomycetaceae</taxon>
        <taxon>Streptomyces</taxon>
    </lineage>
</organism>
<dbReference type="Proteomes" id="UP000516373">
    <property type="component" value="Chromosome"/>
</dbReference>
<evidence type="ECO:0000313" key="2">
    <source>
        <dbReference type="EMBL" id="BCL23350.1"/>
    </source>
</evidence>
<feature type="compositionally biased region" description="Gly residues" evidence="1">
    <location>
        <begin position="14"/>
        <end position="28"/>
    </location>
</feature>
<dbReference type="KEGG" id="stui:GCM10017668_51930"/>
<evidence type="ECO:0000313" key="3">
    <source>
        <dbReference type="Proteomes" id="UP000516373"/>
    </source>
</evidence>
<dbReference type="EMBL" id="AP023439">
    <property type="protein sequence ID" value="BCL23350.1"/>
    <property type="molecule type" value="Genomic_DNA"/>
</dbReference>
<name>A0A7G1NNX1_9ACTN</name>
<protein>
    <submittedName>
        <fullName evidence="2">Uncharacterized protein</fullName>
    </submittedName>
</protein>
<reference evidence="2 3" key="1">
    <citation type="journal article" date="2014" name="Int. J. Syst. Evol. Microbiol.">
        <title>Complete genome sequence of Corynebacterium casei LMG S-19264T (=DSM 44701T), isolated from a smear-ripened cheese.</title>
        <authorList>
            <consortium name="US DOE Joint Genome Institute (JGI-PGF)"/>
            <person name="Walter F."/>
            <person name="Albersmeier A."/>
            <person name="Kalinowski J."/>
            <person name="Ruckert C."/>
        </authorList>
    </citation>
    <scope>NUCLEOTIDE SEQUENCE [LARGE SCALE GENOMIC DNA]</scope>
    <source>
        <strain evidence="2 3">JCM 4255</strain>
    </source>
</reference>
<dbReference type="AlphaFoldDB" id="A0A7G1NNX1"/>
<accession>A0A7G1NNX1</accession>
<sequence>MCAGKAEAPPEGLACGGGVSPGSGGTGPFGIPDPPGVPEPPGTPEPPGPPAAPEGLDSSDAPVPCPEDELPEAFCVYQAGGA</sequence>
<proteinExistence type="predicted"/>
<evidence type="ECO:0000256" key="1">
    <source>
        <dbReference type="SAM" id="MobiDB-lite"/>
    </source>
</evidence>
<feature type="compositionally biased region" description="Pro residues" evidence="1">
    <location>
        <begin position="31"/>
        <end position="52"/>
    </location>
</feature>
<feature type="region of interest" description="Disordered" evidence="1">
    <location>
        <begin position="1"/>
        <end position="69"/>
    </location>
</feature>